<organism evidence="2 3">
    <name type="scientific">Oharaeibacter diazotrophicus</name>
    <dbReference type="NCBI Taxonomy" id="1920512"/>
    <lineage>
        <taxon>Bacteria</taxon>
        <taxon>Pseudomonadati</taxon>
        <taxon>Pseudomonadota</taxon>
        <taxon>Alphaproteobacteria</taxon>
        <taxon>Hyphomicrobiales</taxon>
        <taxon>Pleomorphomonadaceae</taxon>
        <taxon>Oharaeibacter</taxon>
    </lineage>
</organism>
<dbReference type="Proteomes" id="UP000294547">
    <property type="component" value="Unassembled WGS sequence"/>
</dbReference>
<dbReference type="Pfam" id="PF18588">
    <property type="entry name" value="WcbI"/>
    <property type="match status" value="1"/>
</dbReference>
<dbReference type="EMBL" id="SNXY01000006">
    <property type="protein sequence ID" value="TDP87173.1"/>
    <property type="molecule type" value="Genomic_DNA"/>
</dbReference>
<comment type="caution">
    <text evidence="2">The sequence shown here is derived from an EMBL/GenBank/DDBJ whole genome shotgun (WGS) entry which is preliminary data.</text>
</comment>
<evidence type="ECO:0000259" key="1">
    <source>
        <dbReference type="Pfam" id="PF18588"/>
    </source>
</evidence>
<dbReference type="AlphaFoldDB" id="A0A4R6RKR1"/>
<sequence>MKIMIVGLCHVVGMGETLRRLLPGAEVTALHVRNATDGLAGIAAAAAAADLTITQAVPSHGVAALEPERLREAGARRLFFVPPFVFEGYQPDAAVLATAAAMVDSPVTAFNSQILAAAFCLGLPVGRATGLFNYFVYRKLGYDRAFAEGRRFLIDEFEAAGFLGIASAFDDWTREGSFMHTPNHPKIRVLASIATDIAIRAGLVPAGTTPPADVPDVLDDQNGWPVYPEIAARIGCAGGMTFRRYRRDLTEAERHLDLATFAERSYALFAAFGAEKLRTIPRVAETMAVLDGLLVRRPAAA</sequence>
<evidence type="ECO:0000313" key="2">
    <source>
        <dbReference type="EMBL" id="TDP87173.1"/>
    </source>
</evidence>
<evidence type="ECO:0000313" key="3">
    <source>
        <dbReference type="Proteomes" id="UP000294547"/>
    </source>
</evidence>
<protein>
    <recommendedName>
        <fullName evidence="1">Polysaccharide biosynthesis enzyme WcbI domain-containing protein</fullName>
    </recommendedName>
</protein>
<feature type="domain" description="Polysaccharide biosynthesis enzyme WcbI" evidence="1">
    <location>
        <begin position="3"/>
        <end position="203"/>
    </location>
</feature>
<name>A0A4R6RKR1_9HYPH</name>
<dbReference type="OrthoDB" id="7170754at2"/>
<accession>A0A4R6RKR1</accession>
<dbReference type="InterPro" id="IPR041307">
    <property type="entry name" value="WcbI"/>
</dbReference>
<reference evidence="2 3" key="1">
    <citation type="submission" date="2019-03" db="EMBL/GenBank/DDBJ databases">
        <title>Genomic Encyclopedia of Type Strains, Phase IV (KMG-IV): sequencing the most valuable type-strain genomes for metagenomic binning, comparative biology and taxonomic classification.</title>
        <authorList>
            <person name="Goeker M."/>
        </authorList>
    </citation>
    <scope>NUCLEOTIDE SEQUENCE [LARGE SCALE GENOMIC DNA]</scope>
    <source>
        <strain evidence="2 3">DSM 102969</strain>
    </source>
</reference>
<keyword evidence="3" id="KW-1185">Reference proteome</keyword>
<dbReference type="RefSeq" id="WP_126535908.1">
    <property type="nucleotide sequence ID" value="NZ_BSPM01000008.1"/>
</dbReference>
<proteinExistence type="predicted"/>
<gene>
    <name evidence="2" type="ORF">EDD54_1060</name>
</gene>